<sequence length="421" mass="46319">MSRQGNRRTGANAGYPYGEPIEARSDDWMSWMSEYGDFAQSGINSGSSVQPPLTVRPLQWLVDWKFPWARPRPGRLAPQRFIEPWPVRIQYQPQEPPSPPHQLVAPWPAQIQYQPQEPSPPPHQPVSPRLPQIRHQPQEIASPPQQPMDSSLPDIQHQPQEVAAPPQPEETAAAEAHSLDDDDEFLECYDVGHAPYQPLVPPFLLENDSSTVRVVSAVLCNRAAGHGGTVQITAEAKTTAKNVWVAVLTPKDRRHQTPVVMVHGDGHTGSVWDTDLARTQESRSWAECFLEAGFQVHLVDLPGARASVNAIPAETRQQQQQPMVSGLSDVEANLTGVGNKGPFMYDSASRHAQFPGVGNDRYNKAGWRKNPHFDYYASKRVGVWGTLQDRTVAGAAAVISILEGLLPAKAVLVAEGTGCQV</sequence>
<reference evidence="2" key="2">
    <citation type="submission" date="2011-03" db="EMBL/GenBank/DDBJ databases">
        <title>Annotation of Magnaporthe poae ATCC 64411.</title>
        <authorList>
            <person name="Ma L.-J."/>
            <person name="Dead R."/>
            <person name="Young S.K."/>
            <person name="Zeng Q."/>
            <person name="Gargeya S."/>
            <person name="Fitzgerald M."/>
            <person name="Haas B."/>
            <person name="Abouelleil A."/>
            <person name="Alvarado L."/>
            <person name="Arachchi H.M."/>
            <person name="Berlin A."/>
            <person name="Brown A."/>
            <person name="Chapman S.B."/>
            <person name="Chen Z."/>
            <person name="Dunbar C."/>
            <person name="Freedman E."/>
            <person name="Gearin G."/>
            <person name="Gellesch M."/>
            <person name="Goldberg J."/>
            <person name="Griggs A."/>
            <person name="Gujja S."/>
            <person name="Heiman D."/>
            <person name="Howarth C."/>
            <person name="Larson L."/>
            <person name="Lui A."/>
            <person name="MacDonald P.J.P."/>
            <person name="Mehta T."/>
            <person name="Montmayeur A."/>
            <person name="Murphy C."/>
            <person name="Neiman D."/>
            <person name="Pearson M."/>
            <person name="Priest M."/>
            <person name="Roberts A."/>
            <person name="Saif S."/>
            <person name="Shea T."/>
            <person name="Shenoy N."/>
            <person name="Sisk P."/>
            <person name="Stolte C."/>
            <person name="Sykes S."/>
            <person name="Yandava C."/>
            <person name="Wortman J."/>
            <person name="Nusbaum C."/>
            <person name="Birren B."/>
        </authorList>
    </citation>
    <scope>NUCLEOTIDE SEQUENCE</scope>
    <source>
        <strain evidence="2">ATCC 64411</strain>
    </source>
</reference>
<name>A0A0H2TX38_MAGP6</name>
<dbReference type="OrthoDB" id="9978720at2759"/>
<protein>
    <recommendedName>
        <fullName evidence="3">AB hydrolase-1 domain-containing protein</fullName>
    </recommendedName>
</protein>
<gene>
    <name evidence="2" type="ORF">MAPG_07650</name>
</gene>
<evidence type="ECO:0008006" key="3">
    <source>
        <dbReference type="Google" id="ProtNLM"/>
    </source>
</evidence>
<proteinExistence type="predicted"/>
<feature type="non-terminal residue" evidence="2">
    <location>
        <position position="421"/>
    </location>
</feature>
<dbReference type="SUPFAM" id="SSF53474">
    <property type="entry name" value="alpha/beta-Hydrolases"/>
    <property type="match status" value="1"/>
</dbReference>
<evidence type="ECO:0000313" key="2">
    <source>
        <dbReference type="EMBL" id="KLU88665.1"/>
    </source>
</evidence>
<dbReference type="Gene3D" id="3.40.50.1820">
    <property type="entry name" value="alpha/beta hydrolase"/>
    <property type="match status" value="1"/>
</dbReference>
<accession>A0A0H2TX38</accession>
<organism evidence="2">
    <name type="scientific">Magnaporthiopsis poae (strain ATCC 64411 / 73-15)</name>
    <name type="common">Kentucky bluegrass fungus</name>
    <name type="synonym">Magnaporthe poae</name>
    <dbReference type="NCBI Taxonomy" id="644358"/>
    <lineage>
        <taxon>Eukaryota</taxon>
        <taxon>Fungi</taxon>
        <taxon>Dikarya</taxon>
        <taxon>Ascomycota</taxon>
        <taxon>Pezizomycotina</taxon>
        <taxon>Sordariomycetes</taxon>
        <taxon>Sordariomycetidae</taxon>
        <taxon>Magnaporthales</taxon>
        <taxon>Magnaporthaceae</taxon>
        <taxon>Magnaporthiopsis</taxon>
    </lineage>
</organism>
<feature type="region of interest" description="Disordered" evidence="1">
    <location>
        <begin position="138"/>
        <end position="177"/>
    </location>
</feature>
<dbReference type="InterPro" id="IPR029058">
    <property type="entry name" value="AB_hydrolase_fold"/>
</dbReference>
<reference evidence="2" key="1">
    <citation type="submission" date="2010-05" db="EMBL/GenBank/DDBJ databases">
        <title>The Genome Sequence of Magnaporthe poae strain ATCC 64411.</title>
        <authorList>
            <consortium name="The Broad Institute Genome Sequencing Platform"/>
            <consortium name="Broad Institute Genome Sequencing Center for Infectious Disease"/>
            <person name="Ma L.-J."/>
            <person name="Dead R."/>
            <person name="Young S."/>
            <person name="Zeng Q."/>
            <person name="Koehrsen M."/>
            <person name="Alvarado L."/>
            <person name="Berlin A."/>
            <person name="Chapman S.B."/>
            <person name="Chen Z."/>
            <person name="Freedman E."/>
            <person name="Gellesch M."/>
            <person name="Goldberg J."/>
            <person name="Griggs A."/>
            <person name="Gujja S."/>
            <person name="Heilman E.R."/>
            <person name="Heiman D."/>
            <person name="Hepburn T."/>
            <person name="Howarth C."/>
            <person name="Jen D."/>
            <person name="Larson L."/>
            <person name="Mehta T."/>
            <person name="Neiman D."/>
            <person name="Pearson M."/>
            <person name="Roberts A."/>
            <person name="Saif S."/>
            <person name="Shea T."/>
            <person name="Shenoy N."/>
            <person name="Sisk P."/>
            <person name="Stolte C."/>
            <person name="Sykes S."/>
            <person name="Walk T."/>
            <person name="White J."/>
            <person name="Yandava C."/>
            <person name="Haas B."/>
            <person name="Nusbaum C."/>
            <person name="Birren B."/>
        </authorList>
    </citation>
    <scope>NUCLEOTIDE SEQUENCE</scope>
    <source>
        <strain evidence="2">ATCC 64411</strain>
    </source>
</reference>
<dbReference type="VEuPathDB" id="FungiDB:MAPG_07650"/>
<feature type="compositionally biased region" description="Low complexity" evidence="1">
    <location>
        <begin position="156"/>
        <end position="176"/>
    </location>
</feature>
<dbReference type="EMBL" id="GL876971">
    <property type="protein sequence ID" value="KLU88665.1"/>
    <property type="molecule type" value="Genomic_DNA"/>
</dbReference>
<feature type="region of interest" description="Disordered" evidence="1">
    <location>
        <begin position="1"/>
        <end position="20"/>
    </location>
</feature>
<evidence type="ECO:0000256" key="1">
    <source>
        <dbReference type="SAM" id="MobiDB-lite"/>
    </source>
</evidence>
<dbReference type="AlphaFoldDB" id="A0A0H2TX38"/>